<dbReference type="PROSITE" id="PS00198">
    <property type="entry name" value="4FE4S_FER_1"/>
    <property type="match status" value="2"/>
</dbReference>
<accession>A0A662DBM7</accession>
<dbReference type="InterPro" id="IPR017900">
    <property type="entry name" value="4Fe4S_Fe_S_CS"/>
</dbReference>
<feature type="domain" description="4Fe-4S ferredoxin-type" evidence="4">
    <location>
        <begin position="86"/>
        <end position="115"/>
    </location>
</feature>
<dbReference type="SUPFAM" id="SSF54862">
    <property type="entry name" value="4Fe-4S ferredoxins"/>
    <property type="match status" value="1"/>
</dbReference>
<evidence type="ECO:0000259" key="4">
    <source>
        <dbReference type="PROSITE" id="PS51379"/>
    </source>
</evidence>
<comment type="caution">
    <text evidence="6">The sequence shown here is derived from an EMBL/GenBank/DDBJ whole genome shotgun (WGS) entry which is preliminary data.</text>
</comment>
<dbReference type="Proteomes" id="UP000267654">
    <property type="component" value="Unassembled WGS sequence"/>
</dbReference>
<evidence type="ECO:0000256" key="1">
    <source>
        <dbReference type="ARBA" id="ARBA00022723"/>
    </source>
</evidence>
<dbReference type="Gene3D" id="3.30.70.20">
    <property type="match status" value="1"/>
</dbReference>
<evidence type="ECO:0000256" key="2">
    <source>
        <dbReference type="ARBA" id="ARBA00023004"/>
    </source>
</evidence>
<dbReference type="PROSITE" id="PS51379">
    <property type="entry name" value="4FE4S_FER_2"/>
    <property type="match status" value="2"/>
</dbReference>
<name>A0A662DBM7_UNCAE</name>
<dbReference type="GO" id="GO:0046872">
    <property type="term" value="F:metal ion binding"/>
    <property type="evidence" value="ECO:0007669"/>
    <property type="project" value="UniProtKB-KW"/>
</dbReference>
<keyword evidence="1" id="KW-0479">Metal-binding</keyword>
<protein>
    <submittedName>
        <fullName evidence="6">(4Fe-4S)-binding protein</fullName>
    </submittedName>
</protein>
<dbReference type="PANTHER" id="PTHR43063:SF1">
    <property type="entry name" value="4FE-4S CLUSTER CONTAINING PARA FAMILY ATPASE PROTEIN"/>
    <property type="match status" value="1"/>
</dbReference>
<dbReference type="Pfam" id="PF00037">
    <property type="entry name" value="Fer4"/>
    <property type="match status" value="2"/>
</dbReference>
<keyword evidence="2" id="KW-0408">Iron</keyword>
<reference evidence="5" key="2">
    <citation type="journal article" date="2020" name="mSystems">
        <title>Genome- and Community-Level Interaction Insights into Carbon Utilization and Element Cycling Functions of Hydrothermarchaeota in Hydrothermal Sediment.</title>
        <authorList>
            <person name="Zhou Z."/>
            <person name="Liu Y."/>
            <person name="Xu W."/>
            <person name="Pan J."/>
            <person name="Luo Z.H."/>
            <person name="Li M."/>
        </authorList>
    </citation>
    <scope>NUCLEOTIDE SEQUENCE [LARGE SCALE GENOMIC DNA]</scope>
    <source>
        <strain evidence="5">HyVt-219</strain>
    </source>
</reference>
<dbReference type="SUPFAM" id="SSF52540">
    <property type="entry name" value="P-loop containing nucleoside triphosphate hydrolases"/>
    <property type="match status" value="1"/>
</dbReference>
<gene>
    <name evidence="6" type="ORF">DRI96_05410</name>
    <name evidence="5" type="ORF">ENG47_07125</name>
</gene>
<dbReference type="InterPro" id="IPR002586">
    <property type="entry name" value="CobQ/CobB/MinD/ParA_Nub-bd_dom"/>
</dbReference>
<dbReference type="EMBL" id="DRBC01000433">
    <property type="protein sequence ID" value="HDN85507.1"/>
    <property type="molecule type" value="Genomic_DNA"/>
</dbReference>
<feature type="domain" description="4Fe-4S ferredoxin-type" evidence="4">
    <location>
        <begin position="57"/>
        <end position="85"/>
    </location>
</feature>
<organism evidence="6 7">
    <name type="scientific">Aerophobetes bacterium</name>
    <dbReference type="NCBI Taxonomy" id="2030807"/>
    <lineage>
        <taxon>Bacteria</taxon>
        <taxon>Candidatus Aerophobota</taxon>
    </lineage>
</organism>
<dbReference type="PANTHER" id="PTHR43063">
    <property type="entry name" value="4FE-4S CLUSTER CONTAINING PARA FAMILY ATPASE PROTEIN"/>
    <property type="match status" value="1"/>
</dbReference>
<dbReference type="Gene3D" id="3.40.50.300">
    <property type="entry name" value="P-loop containing nucleotide triphosphate hydrolases"/>
    <property type="match status" value="1"/>
</dbReference>
<dbReference type="GO" id="GO:0051536">
    <property type="term" value="F:iron-sulfur cluster binding"/>
    <property type="evidence" value="ECO:0007669"/>
    <property type="project" value="UniProtKB-KW"/>
</dbReference>
<dbReference type="InterPro" id="IPR027417">
    <property type="entry name" value="P-loop_NTPase"/>
</dbReference>
<dbReference type="Pfam" id="PF01656">
    <property type="entry name" value="CbiA"/>
    <property type="match status" value="1"/>
</dbReference>
<reference evidence="6 7" key="1">
    <citation type="submission" date="2018-06" db="EMBL/GenBank/DDBJ databases">
        <title>Extensive metabolic versatility and redundancy in microbially diverse, dynamic hydrothermal sediments.</title>
        <authorList>
            <person name="Dombrowski N."/>
            <person name="Teske A."/>
            <person name="Baker B.J."/>
        </authorList>
    </citation>
    <scope>NUCLEOTIDE SEQUENCE [LARGE SCALE GENOMIC DNA]</scope>
    <source>
        <strain evidence="6">B19_G9</strain>
    </source>
</reference>
<dbReference type="InterPro" id="IPR017896">
    <property type="entry name" value="4Fe4S_Fe-S-bd"/>
</dbReference>
<proteinExistence type="predicted"/>
<keyword evidence="3" id="KW-0411">Iron-sulfur</keyword>
<evidence type="ECO:0000313" key="6">
    <source>
        <dbReference type="EMBL" id="RLE11917.1"/>
    </source>
</evidence>
<evidence type="ECO:0000313" key="7">
    <source>
        <dbReference type="Proteomes" id="UP000267654"/>
    </source>
</evidence>
<evidence type="ECO:0000256" key="3">
    <source>
        <dbReference type="ARBA" id="ARBA00023014"/>
    </source>
</evidence>
<dbReference type="AlphaFoldDB" id="A0A662DBM7"/>
<dbReference type="Proteomes" id="UP000885660">
    <property type="component" value="Unassembled WGS sequence"/>
</dbReference>
<dbReference type="EMBL" id="QMQB01000202">
    <property type="protein sequence ID" value="RLE11917.1"/>
    <property type="molecule type" value="Genomic_DNA"/>
</dbReference>
<sequence>MIVSVASGKGGTGKTTVAVNLALSQDKVQFLDCDVEAPNASIFLKPLIQEKKIVPFFIPRLIKEKCNFCKLCSKVCEWNAIAVIKDKWLFFPELCHSCSACWTLCPQNALEKEEKELGVIEKGKVGKIEFIHGKLTIGQTVAPPLIKQVKKEIRKGEDVIIDVAPGTSCPMVEAVKGTDFCLLVTEPTPFGLNDLTLAIGVVKELNIPFGVVINRFDVGDKKVENFCEKNNIPILLKIPLEERIAKYYSKGEVLVAKDEKWREKFKQLFQKIKEKVKK</sequence>
<evidence type="ECO:0000313" key="5">
    <source>
        <dbReference type="EMBL" id="HDN85507.1"/>
    </source>
</evidence>
<dbReference type="CDD" id="cd03110">
    <property type="entry name" value="SIMIBI_bact_arch"/>
    <property type="match status" value="1"/>
</dbReference>